<accession>A0A3E4YLH9</accession>
<keyword evidence="1" id="KW-0812">Transmembrane</keyword>
<evidence type="ECO:0008006" key="4">
    <source>
        <dbReference type="Google" id="ProtNLM"/>
    </source>
</evidence>
<reference evidence="2 3" key="1">
    <citation type="submission" date="2018-08" db="EMBL/GenBank/DDBJ databases">
        <title>A genome reference for cultivated species of the human gut microbiota.</title>
        <authorList>
            <person name="Zou Y."/>
            <person name="Xue W."/>
            <person name="Luo G."/>
        </authorList>
    </citation>
    <scope>NUCLEOTIDE SEQUENCE [LARGE SCALE GENOMIC DNA]</scope>
    <source>
        <strain evidence="2 3">OM07-13</strain>
    </source>
</reference>
<comment type="caution">
    <text evidence="2">The sequence shown here is derived from an EMBL/GenBank/DDBJ whole genome shotgun (WGS) entry which is preliminary data.</text>
</comment>
<evidence type="ECO:0000313" key="2">
    <source>
        <dbReference type="EMBL" id="RGM75341.1"/>
    </source>
</evidence>
<evidence type="ECO:0000313" key="3">
    <source>
        <dbReference type="Proteomes" id="UP000260758"/>
    </source>
</evidence>
<gene>
    <name evidence="2" type="ORF">DXB99_02050</name>
</gene>
<sequence>MKVEVKAPKYVFQIIAVIVTIILIWCISEISLIMIKTHDYVKTDATIDKIIYEDYKPINDNDSTVTIYYQVSYTSYADCTSKQYTADIVKGMFVNKTENDKLTVYYNPDNPEELRPDVSHGIFGVIIFGFMLIGMIVFITKGEFK</sequence>
<dbReference type="RefSeq" id="WP_117718099.1">
    <property type="nucleotide sequence ID" value="NZ_QSTP01000001.1"/>
</dbReference>
<keyword evidence="1" id="KW-0472">Membrane</keyword>
<evidence type="ECO:0000256" key="1">
    <source>
        <dbReference type="SAM" id="Phobius"/>
    </source>
</evidence>
<organism evidence="2 3">
    <name type="scientific">Agathobacter rectalis</name>
    <dbReference type="NCBI Taxonomy" id="39491"/>
    <lineage>
        <taxon>Bacteria</taxon>
        <taxon>Bacillati</taxon>
        <taxon>Bacillota</taxon>
        <taxon>Clostridia</taxon>
        <taxon>Lachnospirales</taxon>
        <taxon>Lachnospiraceae</taxon>
        <taxon>Agathobacter</taxon>
    </lineage>
</organism>
<dbReference type="Proteomes" id="UP000260758">
    <property type="component" value="Unassembled WGS sequence"/>
</dbReference>
<keyword evidence="1" id="KW-1133">Transmembrane helix</keyword>
<feature type="transmembrane region" description="Helical" evidence="1">
    <location>
        <begin position="118"/>
        <end position="139"/>
    </location>
</feature>
<protein>
    <recommendedName>
        <fullName evidence="4">DUF3592 domain-containing protein</fullName>
    </recommendedName>
</protein>
<dbReference type="EMBL" id="QSTP01000001">
    <property type="protein sequence ID" value="RGM75341.1"/>
    <property type="molecule type" value="Genomic_DNA"/>
</dbReference>
<name>A0A3E4YLH9_9FIRM</name>
<dbReference type="AlphaFoldDB" id="A0A3E4YLH9"/>
<feature type="transmembrane region" description="Helical" evidence="1">
    <location>
        <begin position="12"/>
        <end position="35"/>
    </location>
</feature>
<proteinExistence type="predicted"/>